<dbReference type="Pfam" id="PF00535">
    <property type="entry name" value="Glycos_transf_2"/>
    <property type="match status" value="1"/>
</dbReference>
<dbReference type="PANTHER" id="PTHR43685:SF11">
    <property type="entry name" value="GLYCOSYLTRANSFERASE TAGX-RELATED"/>
    <property type="match status" value="1"/>
</dbReference>
<dbReference type="CDD" id="cd00761">
    <property type="entry name" value="Glyco_tranf_GTA_type"/>
    <property type="match status" value="1"/>
</dbReference>
<evidence type="ECO:0000313" key="3">
    <source>
        <dbReference type="Proteomes" id="UP000231383"/>
    </source>
</evidence>
<dbReference type="InterPro" id="IPR029044">
    <property type="entry name" value="Nucleotide-diphossugar_trans"/>
</dbReference>
<proteinExistence type="predicted"/>
<reference evidence="3" key="1">
    <citation type="submission" date="2017-09" db="EMBL/GenBank/DDBJ databases">
        <title>Depth-based differentiation of microbial function through sediment-hosted aquifers and enrichment of novel symbionts in the deep terrestrial subsurface.</title>
        <authorList>
            <person name="Probst A.J."/>
            <person name="Ladd B."/>
            <person name="Jarett J.K."/>
            <person name="Geller-Mcgrath D.E."/>
            <person name="Sieber C.M.K."/>
            <person name="Emerson J.B."/>
            <person name="Anantharaman K."/>
            <person name="Thomas B.C."/>
            <person name="Malmstrom R."/>
            <person name="Stieglmeier M."/>
            <person name="Klingl A."/>
            <person name="Woyke T."/>
            <person name="Ryan C.M."/>
            <person name="Banfield J.F."/>
        </authorList>
    </citation>
    <scope>NUCLEOTIDE SEQUENCE [LARGE SCALE GENOMIC DNA]</scope>
</reference>
<dbReference type="InterPro" id="IPR050834">
    <property type="entry name" value="Glycosyltransf_2"/>
</dbReference>
<dbReference type="Gene3D" id="3.90.550.10">
    <property type="entry name" value="Spore Coat Polysaccharide Biosynthesis Protein SpsA, Chain A"/>
    <property type="match status" value="1"/>
</dbReference>
<evidence type="ECO:0000313" key="2">
    <source>
        <dbReference type="EMBL" id="PJC31874.1"/>
    </source>
</evidence>
<dbReference type="InterPro" id="IPR001173">
    <property type="entry name" value="Glyco_trans_2-like"/>
</dbReference>
<dbReference type="EMBL" id="PFSC01000102">
    <property type="protein sequence ID" value="PJC31874.1"/>
    <property type="molecule type" value="Genomic_DNA"/>
</dbReference>
<dbReference type="SUPFAM" id="SSF53448">
    <property type="entry name" value="Nucleotide-diphospho-sugar transferases"/>
    <property type="match status" value="1"/>
</dbReference>
<dbReference type="PANTHER" id="PTHR43685">
    <property type="entry name" value="GLYCOSYLTRANSFERASE"/>
    <property type="match status" value="1"/>
</dbReference>
<dbReference type="Proteomes" id="UP000231383">
    <property type="component" value="Unassembled WGS sequence"/>
</dbReference>
<gene>
    <name evidence="2" type="ORF">CO051_03645</name>
</gene>
<sequence length="177" mass="20053">MTVSVILPAYNEEKYIEKCIQSILNQSIPAEEVIVVDNNSTDKTVEIAKKYPVKIVLEKTQGIIATRNHGFDLATSDIIARTDADSEVPYTWIEQIKTYMDTNKCDALLGASYYNMSPPPINDTLFLSFAEAIKKIFGVYPLIGPNMAITRTMWRKIKPTLCKDERQIHEDIDIALH</sequence>
<comment type="caution">
    <text evidence="2">The sequence shown here is derived from an EMBL/GenBank/DDBJ whole genome shotgun (WGS) entry which is preliminary data.</text>
</comment>
<feature type="domain" description="Glycosyltransferase 2-like" evidence="1">
    <location>
        <begin position="4"/>
        <end position="115"/>
    </location>
</feature>
<protein>
    <recommendedName>
        <fullName evidence="1">Glycosyltransferase 2-like domain-containing protein</fullName>
    </recommendedName>
</protein>
<name>A0A2M8EYU9_9BACT</name>
<organism evidence="2 3">
    <name type="scientific">Candidatus Roizmanbacteria bacterium CG_4_9_14_0_2_um_filter_39_13</name>
    <dbReference type="NCBI Taxonomy" id="1974839"/>
    <lineage>
        <taxon>Bacteria</taxon>
        <taxon>Candidatus Roizmaniibacteriota</taxon>
    </lineage>
</organism>
<dbReference type="AlphaFoldDB" id="A0A2M8EYU9"/>
<evidence type="ECO:0000259" key="1">
    <source>
        <dbReference type="Pfam" id="PF00535"/>
    </source>
</evidence>
<feature type="non-terminal residue" evidence="2">
    <location>
        <position position="177"/>
    </location>
</feature>
<accession>A0A2M8EYU9</accession>